<keyword evidence="3" id="KW-1185">Reference proteome</keyword>
<name>A0AAV7EPV9_ARIFI</name>
<evidence type="ECO:0000313" key="3">
    <source>
        <dbReference type="Proteomes" id="UP000825729"/>
    </source>
</evidence>
<dbReference type="EMBL" id="JAINDJ010000004">
    <property type="protein sequence ID" value="KAG9449921.1"/>
    <property type="molecule type" value="Genomic_DNA"/>
</dbReference>
<dbReference type="Proteomes" id="UP000825729">
    <property type="component" value="Unassembled WGS sequence"/>
</dbReference>
<feature type="region of interest" description="Disordered" evidence="1">
    <location>
        <begin position="104"/>
        <end position="133"/>
    </location>
</feature>
<evidence type="ECO:0000256" key="1">
    <source>
        <dbReference type="SAM" id="MobiDB-lite"/>
    </source>
</evidence>
<evidence type="ECO:0000313" key="2">
    <source>
        <dbReference type="EMBL" id="KAG9449921.1"/>
    </source>
</evidence>
<reference evidence="2 3" key="1">
    <citation type="submission" date="2021-07" db="EMBL/GenBank/DDBJ databases">
        <title>The Aristolochia fimbriata genome: insights into angiosperm evolution, floral development and chemical biosynthesis.</title>
        <authorList>
            <person name="Jiao Y."/>
        </authorList>
    </citation>
    <scope>NUCLEOTIDE SEQUENCE [LARGE SCALE GENOMIC DNA]</scope>
    <source>
        <strain evidence="2">IBCAS-2021</strain>
        <tissue evidence="2">Leaf</tissue>
    </source>
</reference>
<dbReference type="AlphaFoldDB" id="A0AAV7EPV9"/>
<accession>A0AAV7EPV9</accession>
<protein>
    <submittedName>
        <fullName evidence="2">Uncharacterized protein</fullName>
    </submittedName>
</protein>
<gene>
    <name evidence="2" type="ORF">H6P81_009886</name>
</gene>
<proteinExistence type="predicted"/>
<sequence length="133" mass="14709">MRVWQLIQNSKYPDVVSCASVAVTSHKGIKHRADEIFKILNKPIPMFLKRPPTAAPPAGRAGLVATHKNGHGEVSSLNREVDLLNIELCITSFCVLRNQPTRRSSFQDVHQKRDSQGYSSDSHGYSLGNAVIT</sequence>
<comment type="caution">
    <text evidence="2">The sequence shown here is derived from an EMBL/GenBank/DDBJ whole genome shotgun (WGS) entry which is preliminary data.</text>
</comment>
<organism evidence="2 3">
    <name type="scientific">Aristolochia fimbriata</name>
    <name type="common">White veined hardy Dutchman's pipe vine</name>
    <dbReference type="NCBI Taxonomy" id="158543"/>
    <lineage>
        <taxon>Eukaryota</taxon>
        <taxon>Viridiplantae</taxon>
        <taxon>Streptophyta</taxon>
        <taxon>Embryophyta</taxon>
        <taxon>Tracheophyta</taxon>
        <taxon>Spermatophyta</taxon>
        <taxon>Magnoliopsida</taxon>
        <taxon>Magnoliidae</taxon>
        <taxon>Piperales</taxon>
        <taxon>Aristolochiaceae</taxon>
        <taxon>Aristolochia</taxon>
    </lineage>
</organism>